<dbReference type="InterPro" id="IPR007421">
    <property type="entry name" value="Schlafen_AlbA_2_dom"/>
</dbReference>
<accession>A0ABQ3W1I1</accession>
<reference evidence="2 3" key="1">
    <citation type="journal article" date="2021" name="Int. J. Syst. Evol. Microbiol.">
        <title>Lentilactobacillus fungorum sp. nov., isolated from spent mushroom substrates.</title>
        <authorList>
            <person name="Tohno M."/>
            <person name="Tanizawa Y."/>
            <person name="Kojima Y."/>
            <person name="Sakamoto M."/>
            <person name="Ohkuma M."/>
            <person name="Kobayashi H."/>
        </authorList>
    </citation>
    <scope>NUCLEOTIDE SEQUENCE [LARGE SCALE GENOMIC DNA]</scope>
    <source>
        <strain evidence="2 3">YK48G</strain>
    </source>
</reference>
<comment type="caution">
    <text evidence="2">The sequence shown here is derived from an EMBL/GenBank/DDBJ whole genome shotgun (WGS) entry which is preliminary data.</text>
</comment>
<protein>
    <recommendedName>
        <fullName evidence="1">Schlafen AlbA-2 domain-containing protein</fullName>
    </recommendedName>
</protein>
<evidence type="ECO:0000259" key="1">
    <source>
        <dbReference type="Pfam" id="PF04326"/>
    </source>
</evidence>
<evidence type="ECO:0000313" key="3">
    <source>
        <dbReference type="Proteomes" id="UP000604765"/>
    </source>
</evidence>
<name>A0ABQ3W1I1_9LACO</name>
<feature type="domain" description="Schlafen AlbA-2" evidence="1">
    <location>
        <begin position="16"/>
        <end position="142"/>
    </location>
</feature>
<dbReference type="Pfam" id="PF04326">
    <property type="entry name" value="SLFN_AlbA_2"/>
    <property type="match status" value="1"/>
</dbReference>
<dbReference type="Proteomes" id="UP000604765">
    <property type="component" value="Unassembled WGS sequence"/>
</dbReference>
<gene>
    <name evidence="2" type="ORF">YK48G_18540</name>
</gene>
<dbReference type="RefSeq" id="WP_232365339.1">
    <property type="nucleotide sequence ID" value="NZ_BNJR01000016.1"/>
</dbReference>
<keyword evidence="3" id="KW-1185">Reference proteome</keyword>
<dbReference type="PANTHER" id="PTHR30595">
    <property type="entry name" value="GLPR-RELATED TRANSCRIPTIONAL REPRESSOR"/>
    <property type="match status" value="1"/>
</dbReference>
<dbReference type="PANTHER" id="PTHR30595:SF6">
    <property type="entry name" value="SCHLAFEN ALBA-2 DOMAIN-CONTAINING PROTEIN"/>
    <property type="match status" value="1"/>
</dbReference>
<dbReference type="EMBL" id="BNJR01000016">
    <property type="protein sequence ID" value="GHP14429.1"/>
    <property type="molecule type" value="Genomic_DNA"/>
</dbReference>
<evidence type="ECO:0000313" key="2">
    <source>
        <dbReference type="EMBL" id="GHP14429.1"/>
    </source>
</evidence>
<proteinExistence type="predicted"/>
<dbReference type="Gene3D" id="3.30.950.30">
    <property type="entry name" value="Schlafen, AAA domain"/>
    <property type="match status" value="1"/>
</dbReference>
<dbReference type="InterPro" id="IPR038461">
    <property type="entry name" value="Schlafen_AlbA_2_dom_sf"/>
</dbReference>
<organism evidence="2 3">
    <name type="scientific">Lentilactobacillus fungorum</name>
    <dbReference type="NCBI Taxonomy" id="2201250"/>
    <lineage>
        <taxon>Bacteria</taxon>
        <taxon>Bacillati</taxon>
        <taxon>Bacillota</taxon>
        <taxon>Bacilli</taxon>
        <taxon>Lactobacillales</taxon>
        <taxon>Lactobacillaceae</taxon>
        <taxon>Lentilactobacillus</taxon>
    </lineage>
</organism>
<sequence length="280" mass="32619">MEAIEFSSVDFLNPVEDIRIEYKTANYSLPKTFWETYSSFANTEGGTIILGISENPKGHYHVVGVDDLQAILTEFWNQLHNREKVSAELIRDNGENVLKYKQFGKVIVCIYVPKATSYSRPVYLNGTKENAFVRTDDGDRRVTDEQFKYFIVDSQNSIDDQLLYNYTIDDLNLDDVHKYKEEFAKKSNNPDKINTSDLDFLKDIGVFKIDRTNSNRDYFMTVGGLLFFGKLNAITSRFPFFKLDYFRYRNDSDNDWEDRVSSGDMNFPSLNIYSFYNIIS</sequence>